<evidence type="ECO:0000313" key="7">
    <source>
        <dbReference type="Proteomes" id="UP000509623"/>
    </source>
</evidence>
<dbReference type="RefSeq" id="WP_086035083.1">
    <property type="nucleotide sequence ID" value="NZ_CP046051.1"/>
</dbReference>
<dbReference type="KEGG" id="clf:GJQ69_08915"/>
<evidence type="ECO:0000259" key="3">
    <source>
        <dbReference type="PROSITE" id="PS51746"/>
    </source>
</evidence>
<keyword evidence="2" id="KW-0472">Membrane</keyword>
<dbReference type="PANTHER" id="PTHR43156:SF2">
    <property type="entry name" value="STAGE II SPORULATION PROTEIN E"/>
    <property type="match status" value="1"/>
</dbReference>
<evidence type="ECO:0000313" key="6">
    <source>
        <dbReference type="Proteomes" id="UP000501316"/>
    </source>
</evidence>
<dbReference type="InterPro" id="IPR045768">
    <property type="entry name" value="SpoIIE_N"/>
</dbReference>
<dbReference type="InterPro" id="IPR001932">
    <property type="entry name" value="PPM-type_phosphatase-like_dom"/>
</dbReference>
<evidence type="ECO:0000313" key="5">
    <source>
        <dbReference type="EMBL" id="QKO30201.1"/>
    </source>
</evidence>
<organism evidence="4 6">
    <name type="scientific">Caproicibacterium lactatifermentans</name>
    <dbReference type="NCBI Taxonomy" id="2666138"/>
    <lineage>
        <taxon>Bacteria</taxon>
        <taxon>Bacillati</taxon>
        <taxon>Bacillota</taxon>
        <taxon>Clostridia</taxon>
        <taxon>Eubacteriales</taxon>
        <taxon>Oscillospiraceae</taxon>
        <taxon>Caproicibacterium</taxon>
    </lineage>
</organism>
<dbReference type="Gene3D" id="3.60.40.10">
    <property type="entry name" value="PPM-type phosphatase domain"/>
    <property type="match status" value="1"/>
</dbReference>
<feature type="domain" description="PPM-type phosphatase" evidence="3">
    <location>
        <begin position="493"/>
        <end position="700"/>
    </location>
</feature>
<protein>
    <submittedName>
        <fullName evidence="4">SpoIIE family protein phosphatase</fullName>
    </submittedName>
</protein>
<name>A0A859DRX7_9FIRM</name>
<gene>
    <name evidence="4" type="ORF">GJQ69_08915</name>
    <name evidence="5" type="ORF">GKP14_03745</name>
</gene>
<dbReference type="InterPro" id="IPR036457">
    <property type="entry name" value="PPM-type-like_dom_sf"/>
</dbReference>
<feature type="transmembrane region" description="Helical" evidence="2">
    <location>
        <begin position="134"/>
        <end position="152"/>
    </location>
</feature>
<dbReference type="PROSITE" id="PS51746">
    <property type="entry name" value="PPM_2"/>
    <property type="match status" value="1"/>
</dbReference>
<dbReference type="Proteomes" id="UP000501316">
    <property type="component" value="Chromosome"/>
</dbReference>
<evidence type="ECO:0000256" key="2">
    <source>
        <dbReference type="SAM" id="Phobius"/>
    </source>
</evidence>
<keyword evidence="2" id="KW-1133">Transmembrane helix</keyword>
<sequence>MAKEQTLNWDRAGTAMKKAARQAAFFAMGLLAARAVVFDRCAPFGVALAAACPWEYAAAAALGSVLGYLLPGTVTVPMHCLMALLAAMGIRWALREAASRFLRVKALFAALMAGIPMLCTGMIVFYVNSTGTSGAAYAVAEGLLAAGWGYFFSQTGDLLDHQLRQGNCLPQELTCAAFSAGVFLLALSALKIGPVSVGGILAVLITLYASEYSGVAGGSVSGVAAGACLSFSGSGLGGLAGAYGVGGLLAGLFAPMGRLAGACAFILSSAVATLPEALTTQRMDTLWEVAIAAVLYILLPERLTGRILGHFSISTASVGETPRAQDLRRTVVTRLDHAANALGNVADTLAQVGEKLDKSQQAHRQSALQVYSRTQASQNRRRLVQQFSVVRTILEEMASEFELFEHSDSTSASLVSEVLYEFSLQPLDVSCRVDRFERMTIEAMIVRGQGIQVNKAELTREISKVCGRTFSQPSISRTQTAWRLVFCERPQFRVIAASARHNCGDNMLCGDSTRCFEDGTGRYICILSDGMGAGGRAAVDGVMVSDLLTQLIEAGIGFDSALQIVNTAMGVKSGDESTATVDLVSADLYTGIIQFCKAGAAMSFVCRQGKVYPVDAPGLPVGILETAQFHCAQEELGDSDLLVMLSDGALCAGTKWICDLLAAPGDAKTPQELAEAIVAGAVARRSDGHDDDVTAVVLQLHAYRPAMETEEE</sequence>
<dbReference type="Pfam" id="PF07228">
    <property type="entry name" value="SpoIIE"/>
    <property type="match status" value="1"/>
</dbReference>
<feature type="transmembrane region" description="Helical" evidence="2">
    <location>
        <begin position="227"/>
        <end position="253"/>
    </location>
</feature>
<feature type="transmembrane region" description="Helical" evidence="2">
    <location>
        <begin position="173"/>
        <end position="190"/>
    </location>
</feature>
<dbReference type="AlphaFoldDB" id="A0A859DRX7"/>
<feature type="transmembrane region" description="Helical" evidence="2">
    <location>
        <begin position="76"/>
        <end position="94"/>
    </location>
</feature>
<feature type="transmembrane region" description="Helical" evidence="2">
    <location>
        <begin position="20"/>
        <end position="37"/>
    </location>
</feature>
<proteinExistence type="predicted"/>
<keyword evidence="7" id="KW-1185">Reference proteome</keyword>
<accession>A0A859DRX7</accession>
<feature type="transmembrane region" description="Helical" evidence="2">
    <location>
        <begin position="106"/>
        <end position="128"/>
    </location>
</feature>
<keyword evidence="1" id="KW-0378">Hydrolase</keyword>
<evidence type="ECO:0000313" key="4">
    <source>
        <dbReference type="EMBL" id="QKN24580.1"/>
    </source>
</evidence>
<feature type="transmembrane region" description="Helical" evidence="2">
    <location>
        <begin position="196"/>
        <end position="215"/>
    </location>
</feature>
<dbReference type="GO" id="GO:0016791">
    <property type="term" value="F:phosphatase activity"/>
    <property type="evidence" value="ECO:0007669"/>
    <property type="project" value="TreeGrafter"/>
</dbReference>
<reference evidence="5" key="3">
    <citation type="journal article" date="2022" name="Int. J. Syst. Evol. Microbiol.">
        <title>Caproicibacterium lactatifermentans sp. nov., isolated from pit clay used for the production of Chinese strong aroma-type liquor.</title>
        <authorList>
            <person name="Wang H."/>
            <person name="Gu Y."/>
            <person name="Zhao D."/>
            <person name="Qiao Z."/>
            <person name="Zheng J."/>
            <person name="Gao J."/>
            <person name="Ren C."/>
            <person name="Xu Y."/>
        </authorList>
    </citation>
    <scope>NUCLEOTIDE SEQUENCE</scope>
    <source>
        <strain evidence="5">JNU-WLY1368</strain>
    </source>
</reference>
<keyword evidence="2" id="KW-0812">Transmembrane</keyword>
<reference evidence="6 7" key="1">
    <citation type="submission" date="2019-11" db="EMBL/GenBank/DDBJ databases">
        <authorList>
            <person name="Ren C."/>
            <person name="Wang H."/>
            <person name="Xu Y."/>
        </authorList>
    </citation>
    <scope>NUCLEOTIDE SEQUENCE [LARGE SCALE GENOMIC DNA]</scope>
    <source>
        <strain evidence="7">JNU-WLY1368</strain>
        <strain evidence="4 6">LBM 19010</strain>
    </source>
</reference>
<dbReference type="EMBL" id="CP046161">
    <property type="protein sequence ID" value="QKO30201.1"/>
    <property type="molecule type" value="Genomic_DNA"/>
</dbReference>
<evidence type="ECO:0000256" key="1">
    <source>
        <dbReference type="ARBA" id="ARBA00022801"/>
    </source>
</evidence>
<dbReference type="Proteomes" id="UP000509623">
    <property type="component" value="Chromosome"/>
</dbReference>
<dbReference type="InterPro" id="IPR052016">
    <property type="entry name" value="Bact_Sigma-Reg"/>
</dbReference>
<dbReference type="Pfam" id="PF19732">
    <property type="entry name" value="SpoIIE_N"/>
    <property type="match status" value="1"/>
</dbReference>
<dbReference type="SUPFAM" id="SSF81606">
    <property type="entry name" value="PP2C-like"/>
    <property type="match status" value="1"/>
</dbReference>
<dbReference type="PANTHER" id="PTHR43156">
    <property type="entry name" value="STAGE II SPORULATION PROTEIN E-RELATED"/>
    <property type="match status" value="1"/>
</dbReference>
<dbReference type="EMBL" id="CP046051">
    <property type="protein sequence ID" value="QKN24580.1"/>
    <property type="molecule type" value="Genomic_DNA"/>
</dbReference>
<reference evidence="5" key="2">
    <citation type="journal article" date="2021" name="Appl. Environ. Microbiol.">
        <title>Adaptability of a Caproate-Producing Bacterium Contributes to Its Dominance in an Anaerobic Fermentation System.</title>
        <authorList>
            <person name="Wang H."/>
            <person name="Gu Y."/>
            <person name="Zhou W."/>
            <person name="Zhao D."/>
            <person name="Qiao Z."/>
            <person name="Zheng J."/>
            <person name="Gao J."/>
            <person name="Chen X."/>
            <person name="Ren C."/>
            <person name="Xu Y."/>
        </authorList>
    </citation>
    <scope>NUCLEOTIDE SEQUENCE</scope>
    <source>
        <strain evidence="5">JNU-WLY1368</strain>
    </source>
</reference>
<dbReference type="SMART" id="SM00331">
    <property type="entry name" value="PP2C_SIG"/>
    <property type="match status" value="1"/>
</dbReference>